<dbReference type="InterPro" id="IPR047687">
    <property type="entry name" value="OMA_tautomer-like"/>
</dbReference>
<organism evidence="3 4">
    <name type="scientific">Roseibium aggregatum</name>
    <dbReference type="NCBI Taxonomy" id="187304"/>
    <lineage>
        <taxon>Bacteria</taxon>
        <taxon>Pseudomonadati</taxon>
        <taxon>Pseudomonadota</taxon>
        <taxon>Alphaproteobacteria</taxon>
        <taxon>Hyphomicrobiales</taxon>
        <taxon>Stappiaceae</taxon>
        <taxon>Roseibium</taxon>
    </lineage>
</organism>
<gene>
    <name evidence="3" type="ORF">JF539_14270</name>
</gene>
<dbReference type="Gene3D" id="3.10.310.10">
    <property type="entry name" value="Diaminopimelate Epimerase, Chain A, domain 1"/>
    <property type="match status" value="2"/>
</dbReference>
<dbReference type="AlphaFoldDB" id="A0A939EEY1"/>
<comment type="similarity">
    <text evidence="1">Belongs to the PrpF family.</text>
</comment>
<dbReference type="NCBIfam" id="NF033377">
    <property type="entry name" value="OMA_tautomer"/>
    <property type="match status" value="1"/>
</dbReference>
<dbReference type="EMBL" id="JAEKJZ010000002">
    <property type="protein sequence ID" value="MBN9671511.1"/>
    <property type="molecule type" value="Genomic_DNA"/>
</dbReference>
<evidence type="ECO:0000313" key="3">
    <source>
        <dbReference type="EMBL" id="MBN9671511.1"/>
    </source>
</evidence>
<dbReference type="Proteomes" id="UP000664096">
    <property type="component" value="Unassembled WGS sequence"/>
</dbReference>
<sequence length="371" mass="38617">MTQKAVPFLFMRGGTSRGPYFQRKDLPADLDRLSQVLISVVGSGCSTNIDGLGGGTAVTTKVAMLSPSERPGADVDYFFAQVSVEDQFVDYSPTCGNILVGVGPAAIEMGIVPPAGDQTPVRIHSVNTGAQVEALVQTPGGRVNYEGDIAIAGVPGGAAPVALNFLDVVGSRTGALLPTTKACETIEGYEVSCVDVAMPMVIGRAGDFGVTGYELPSELDANASLLKQIETVRLEAGRKMGLGDVSSSVVPKFGLISEARSGGHFSTRYFMPWKCHPTLAVTGSQCLAACSLIPGSIAEGIARPVTASPALLSIEHPAGLMEVTVTFERTESGVKFISAGLVRTARLIARGEVMVPENALAGSNDTREITQ</sequence>
<protein>
    <submittedName>
        <fullName evidence="3">4-oxalomesaconate tautomerase</fullName>
        <ecNumber evidence="3">5.3.2.8</ecNumber>
    </submittedName>
</protein>
<dbReference type="PANTHER" id="PTHR43709">
    <property type="entry name" value="ACONITATE ISOMERASE-RELATED"/>
    <property type="match status" value="1"/>
</dbReference>
<evidence type="ECO:0000313" key="4">
    <source>
        <dbReference type="Proteomes" id="UP000664096"/>
    </source>
</evidence>
<comment type="caution">
    <text evidence="3">The sequence shown here is derived from an EMBL/GenBank/DDBJ whole genome shotgun (WGS) entry which is preliminary data.</text>
</comment>
<dbReference type="GO" id="GO:0016853">
    <property type="term" value="F:isomerase activity"/>
    <property type="evidence" value="ECO:0007669"/>
    <property type="project" value="UniProtKB-KW"/>
</dbReference>
<evidence type="ECO:0000256" key="1">
    <source>
        <dbReference type="ARBA" id="ARBA00007673"/>
    </source>
</evidence>
<keyword evidence="2 3" id="KW-0413">Isomerase</keyword>
<dbReference type="RefSeq" id="WP_207141335.1">
    <property type="nucleotide sequence ID" value="NZ_JAEKJZ010000002.1"/>
</dbReference>
<dbReference type="Pfam" id="PF04303">
    <property type="entry name" value="PrpF"/>
    <property type="match status" value="1"/>
</dbReference>
<evidence type="ECO:0000256" key="2">
    <source>
        <dbReference type="ARBA" id="ARBA00023235"/>
    </source>
</evidence>
<accession>A0A939EEY1</accession>
<dbReference type="SUPFAM" id="SSF54506">
    <property type="entry name" value="Diaminopimelate epimerase-like"/>
    <property type="match status" value="2"/>
</dbReference>
<proteinExistence type="inferred from homology"/>
<name>A0A939EEY1_9HYPH</name>
<reference evidence="3" key="1">
    <citation type="submission" date="2020-12" db="EMBL/GenBank/DDBJ databases">
        <title>Oil enriched cultivation method for isolating marine PHA-producing bacteria.</title>
        <authorList>
            <person name="Zheng W."/>
            <person name="Yu S."/>
            <person name="Huang Y."/>
        </authorList>
    </citation>
    <scope>NUCLEOTIDE SEQUENCE</scope>
    <source>
        <strain evidence="3">SY-2-12</strain>
    </source>
</reference>
<dbReference type="EC" id="5.3.2.8" evidence="3"/>
<dbReference type="PANTHER" id="PTHR43709:SF2">
    <property type="entry name" value="DUF453 DOMAIN PROTEIN (AFU_ORTHOLOGUE AFUA_6G00360)"/>
    <property type="match status" value="1"/>
</dbReference>
<dbReference type="InterPro" id="IPR007400">
    <property type="entry name" value="PrpF-like"/>
</dbReference>